<dbReference type="GO" id="GO:0005524">
    <property type="term" value="F:ATP binding"/>
    <property type="evidence" value="ECO:0007669"/>
    <property type="project" value="InterPro"/>
</dbReference>
<name>C7N5J4_SLAHD</name>
<dbReference type="SUPFAM" id="SSF52540">
    <property type="entry name" value="P-loop containing nucleoside triphosphate hydrolases"/>
    <property type="match status" value="1"/>
</dbReference>
<dbReference type="STRING" id="471855.Shel_11440"/>
<reference evidence="3 4" key="1">
    <citation type="journal article" date="2009" name="Stand. Genomic Sci.">
        <title>Complete genome sequence of Slackia heliotrinireducens type strain (RHS 1).</title>
        <authorList>
            <person name="Pukall R."/>
            <person name="Lapidus A."/>
            <person name="Nolan M."/>
            <person name="Copeland A."/>
            <person name="Glavina Del Rio T."/>
            <person name="Lucas S."/>
            <person name="Chen F."/>
            <person name="Tice H."/>
            <person name="Cheng J.F."/>
            <person name="Chertkov O."/>
            <person name="Bruce D."/>
            <person name="Goodwin L."/>
            <person name="Kuske C."/>
            <person name="Brettin T."/>
            <person name="Detter J.C."/>
            <person name="Han C."/>
            <person name="Pitluck S."/>
            <person name="Pati A."/>
            <person name="Mavrommatis K."/>
            <person name="Ivanova N."/>
            <person name="Ovchinnikova G."/>
            <person name="Chen A."/>
            <person name="Palaniappan K."/>
            <person name="Schneider S."/>
            <person name="Rohde M."/>
            <person name="Chain P."/>
            <person name="D'haeseleer P."/>
            <person name="Goker M."/>
            <person name="Bristow J."/>
            <person name="Eisen J.A."/>
            <person name="Markowitz V."/>
            <person name="Kyrpides N.C."/>
            <person name="Klenk H.P."/>
            <person name="Hugenholtz P."/>
        </authorList>
    </citation>
    <scope>NUCLEOTIDE SEQUENCE [LARGE SCALE GENOMIC DNA]</scope>
    <source>
        <strain evidence="4">ATCC 29202 / DSM 20476 / NCTC 11029 / RHS 1</strain>
    </source>
</reference>
<dbReference type="CDD" id="cd18032">
    <property type="entry name" value="DEXHc_RE_I_III_res"/>
    <property type="match status" value="1"/>
</dbReference>
<keyword evidence="3" id="KW-0347">Helicase</keyword>
<sequence length="974" mass="111889">MHNTAAIINDLHESVETSLFNHRHDSRQDLQLALVINDHKAGEKMLSHVLSELSACDEFEISVAFIRTSGLILLANVLDELEERGVRGRVLTGTYLTFNEPDAFRRLLNYENIETRVYNGSFHAKGYLFKHGELKKLIVGSSNLTDTALTSNQEWNLSVTSAENGKLAKDYQLEFNRLWNHEATSVLTDDWLAEYAEHYDKYRKQAVRSFYYTPQEKMIRPNVMQTEALAGLAQLRDEGKNRALLISATGTGKTYLSAFDVKAFSPKKVLYVVHRNKIARKSMESFQNVLSSKEYSFGMFSGSEKTTDARCIFATVQTLAKRENLEKFAKDEFDYIIVDEVHRAGANSYLRFMDYFEAEFILGMSATPERTDDFDIYELFDHNIAYEIRLNDALEYNLLVPFHYFGVAEVCIDGELLEEDASFNRLVSDERVRHVLNAINKYGYSGERVHGLVFCSRIEEAEELSQKFNNLGYKTVALSGSTSEALRDDAIERLEQDEDDENALDYIFTVDIFNEGIDIPAVNQVVMLRPTQSAIVFVQQLGRGLRTSEGKEYVVVIDFIGNYQKNYLIPIALFGERSGSKEKLRKLISNGSCEIPGSSTVSFDRISTERIIDNINRTNLSKLSMIRDAYKELRAKIGSIPTLQDFLDHGSIDPSIIFENDTVRTYHQFLVRYEKEYNEVFSIDEEKLMELLCREIADGKREAELILIDELLQNRSITINELARKIADNSKSSGTDCELTFESAKMQALSATRVLDLSFFGDSATKKYAPFCSVSNSVISRSPELEKALSNEAFVEETIDVILAAFRIHERDYHKPFNDRPFTLYQRYSRKDACRLACWEHDEHGTIFGYTFKYDDWLVFVTYEKADDISESTKYSDHFETRDVFHWMTRSRVGLDSKEGKMLQEYDPEKTRIHLFVKKEDGEGQDHYYMGTIKPEKIAPTTIKGNKGEDLPILAVEFKMDEQVRRVEYDYIVN</sequence>
<dbReference type="InterPro" id="IPR050742">
    <property type="entry name" value="Helicase_Restrict-Modif_Enz"/>
</dbReference>
<dbReference type="EMBL" id="CP001684">
    <property type="protein sequence ID" value="ACV22179.1"/>
    <property type="molecule type" value="Genomic_DNA"/>
</dbReference>
<dbReference type="SMART" id="SM00487">
    <property type="entry name" value="DEXDc"/>
    <property type="match status" value="1"/>
</dbReference>
<keyword evidence="4" id="KW-1185">Reference proteome</keyword>
<dbReference type="SUPFAM" id="SSF56024">
    <property type="entry name" value="Phospholipase D/nuclease"/>
    <property type="match status" value="1"/>
</dbReference>
<dbReference type="REBASE" id="38538">
    <property type="entry name" value="SheORF11440P"/>
</dbReference>
<dbReference type="Gene3D" id="3.30.870.10">
    <property type="entry name" value="Endonuclease Chain A"/>
    <property type="match status" value="1"/>
</dbReference>
<dbReference type="eggNOG" id="COG1061">
    <property type="taxonomic scope" value="Bacteria"/>
</dbReference>
<dbReference type="RefSeq" id="WP_012798282.1">
    <property type="nucleotide sequence ID" value="NC_013165.1"/>
</dbReference>
<keyword evidence="3" id="KW-0547">Nucleotide-binding</keyword>
<dbReference type="GO" id="GO:0004386">
    <property type="term" value="F:helicase activity"/>
    <property type="evidence" value="ECO:0007669"/>
    <property type="project" value="UniProtKB-KW"/>
</dbReference>
<dbReference type="Pfam" id="PF11907">
    <property type="entry name" value="DUF3427"/>
    <property type="match status" value="1"/>
</dbReference>
<dbReference type="InterPro" id="IPR021835">
    <property type="entry name" value="DUF3427"/>
</dbReference>
<dbReference type="PROSITE" id="PS51192">
    <property type="entry name" value="HELICASE_ATP_BIND_1"/>
    <property type="match status" value="1"/>
</dbReference>
<evidence type="ECO:0000259" key="2">
    <source>
        <dbReference type="PROSITE" id="PS51194"/>
    </source>
</evidence>
<dbReference type="eggNOG" id="COG3886">
    <property type="taxonomic scope" value="Bacteria"/>
</dbReference>
<evidence type="ECO:0000313" key="4">
    <source>
        <dbReference type="Proteomes" id="UP000002026"/>
    </source>
</evidence>
<accession>C7N5J4</accession>
<dbReference type="InterPro" id="IPR058403">
    <property type="entry name" value="DUF8090"/>
</dbReference>
<protein>
    <submittedName>
        <fullName evidence="3">DNA/RNA helicase, superfamily II</fullName>
    </submittedName>
</protein>
<dbReference type="InterPro" id="IPR001650">
    <property type="entry name" value="Helicase_C-like"/>
</dbReference>
<keyword evidence="3" id="KW-0378">Hydrolase</keyword>
<dbReference type="PANTHER" id="PTHR47396">
    <property type="entry name" value="TYPE I RESTRICTION ENZYME ECOKI R PROTEIN"/>
    <property type="match status" value="1"/>
</dbReference>
<dbReference type="InterPro" id="IPR025202">
    <property type="entry name" value="PLD-like_dom"/>
</dbReference>
<gene>
    <name evidence="3" type="ordered locus">Shel_11440</name>
</gene>
<evidence type="ECO:0000313" key="3">
    <source>
        <dbReference type="EMBL" id="ACV22179.1"/>
    </source>
</evidence>
<dbReference type="CDD" id="cd09204">
    <property type="entry name" value="PLDc_N_DEXD_b2"/>
    <property type="match status" value="1"/>
</dbReference>
<proteinExistence type="predicted"/>
<evidence type="ECO:0000259" key="1">
    <source>
        <dbReference type="PROSITE" id="PS51192"/>
    </source>
</evidence>
<dbReference type="Pfam" id="PF00271">
    <property type="entry name" value="Helicase_C"/>
    <property type="match status" value="1"/>
</dbReference>
<keyword evidence="3" id="KW-0067">ATP-binding</keyword>
<feature type="domain" description="Helicase ATP-binding" evidence="1">
    <location>
        <begin position="234"/>
        <end position="386"/>
    </location>
</feature>
<dbReference type="Pfam" id="PF26350">
    <property type="entry name" value="DUF8090"/>
    <property type="match status" value="1"/>
</dbReference>
<dbReference type="InterPro" id="IPR014001">
    <property type="entry name" value="Helicase_ATP-bd"/>
</dbReference>
<dbReference type="CDD" id="cd18799">
    <property type="entry name" value="SF2_C_EcoAI-like"/>
    <property type="match status" value="1"/>
</dbReference>
<organism evidence="3 4">
    <name type="scientific">Slackia heliotrinireducens (strain ATCC 29202 / DSM 20476 / NCTC 11029 / RHS 1)</name>
    <name type="common">Peptococcus heliotrinreducens</name>
    <dbReference type="NCBI Taxonomy" id="471855"/>
    <lineage>
        <taxon>Bacteria</taxon>
        <taxon>Bacillati</taxon>
        <taxon>Actinomycetota</taxon>
        <taxon>Coriobacteriia</taxon>
        <taxon>Eggerthellales</taxon>
        <taxon>Eggerthellaceae</taxon>
        <taxon>Slackia</taxon>
    </lineage>
</organism>
<dbReference type="HOGENOM" id="CLU_005588_1_0_11"/>
<dbReference type="AlphaFoldDB" id="C7N5J4"/>
<dbReference type="InterPro" id="IPR027417">
    <property type="entry name" value="P-loop_NTPase"/>
</dbReference>
<feature type="domain" description="Helicase C-terminal" evidence="2">
    <location>
        <begin position="438"/>
        <end position="588"/>
    </location>
</feature>
<dbReference type="KEGG" id="shi:Shel_11440"/>
<dbReference type="SMART" id="SM00490">
    <property type="entry name" value="HELICc"/>
    <property type="match status" value="1"/>
</dbReference>
<dbReference type="PANTHER" id="PTHR47396:SF1">
    <property type="entry name" value="ATP-DEPENDENT HELICASE IRC3-RELATED"/>
    <property type="match status" value="1"/>
</dbReference>
<dbReference type="GO" id="GO:0016787">
    <property type="term" value="F:hydrolase activity"/>
    <property type="evidence" value="ECO:0007669"/>
    <property type="project" value="InterPro"/>
</dbReference>
<dbReference type="InterPro" id="IPR006935">
    <property type="entry name" value="Helicase/UvrB_N"/>
</dbReference>
<dbReference type="GO" id="GO:0005829">
    <property type="term" value="C:cytosol"/>
    <property type="evidence" value="ECO:0007669"/>
    <property type="project" value="TreeGrafter"/>
</dbReference>
<dbReference type="Proteomes" id="UP000002026">
    <property type="component" value="Chromosome"/>
</dbReference>
<dbReference type="Pfam" id="PF13091">
    <property type="entry name" value="PLDc_2"/>
    <property type="match status" value="1"/>
</dbReference>
<dbReference type="GO" id="GO:0003677">
    <property type="term" value="F:DNA binding"/>
    <property type="evidence" value="ECO:0007669"/>
    <property type="project" value="InterPro"/>
</dbReference>
<dbReference type="Gene3D" id="3.40.50.300">
    <property type="entry name" value="P-loop containing nucleotide triphosphate hydrolases"/>
    <property type="match status" value="2"/>
</dbReference>
<dbReference type="PROSITE" id="PS51194">
    <property type="entry name" value="HELICASE_CTER"/>
    <property type="match status" value="1"/>
</dbReference>
<dbReference type="Pfam" id="PF04851">
    <property type="entry name" value="ResIII"/>
    <property type="match status" value="1"/>
</dbReference>